<evidence type="ECO:0000313" key="11">
    <source>
        <dbReference type="Proteomes" id="UP000243350"/>
    </source>
</evidence>
<evidence type="ECO:0000313" key="8">
    <source>
        <dbReference type="EMBL" id="PTF16517.1"/>
    </source>
</evidence>
<dbReference type="Gene3D" id="3.40.50.300">
    <property type="entry name" value="P-loop containing nucleotide triphosphate hydrolases"/>
    <property type="match status" value="1"/>
</dbReference>
<dbReference type="Proteomes" id="UP000242547">
    <property type="component" value="Unassembled WGS sequence"/>
</dbReference>
<feature type="domain" description="ABC transporter" evidence="5">
    <location>
        <begin position="2"/>
        <end position="234"/>
    </location>
</feature>
<dbReference type="PROSITE" id="PS50893">
    <property type="entry name" value="ABC_TRANSPORTER_2"/>
    <property type="match status" value="1"/>
</dbReference>
<protein>
    <submittedName>
        <fullName evidence="8">Metal ABC transporter ATP-binding protein</fullName>
    </submittedName>
</protein>
<dbReference type="SMART" id="SM00382">
    <property type="entry name" value="AAA"/>
    <property type="match status" value="1"/>
</dbReference>
<dbReference type="InterPro" id="IPR050153">
    <property type="entry name" value="Metal_Ion_Import_ABC"/>
</dbReference>
<keyword evidence="4 8" id="KW-0067">ATP-binding</keyword>
<evidence type="ECO:0000256" key="1">
    <source>
        <dbReference type="ARBA" id="ARBA00005417"/>
    </source>
</evidence>
<evidence type="ECO:0000259" key="5">
    <source>
        <dbReference type="PROSITE" id="PS50893"/>
    </source>
</evidence>
<dbReference type="InterPro" id="IPR017871">
    <property type="entry name" value="ABC_transporter-like_CS"/>
</dbReference>
<name>A0A2K4DMD5_9STAP</name>
<evidence type="ECO:0000313" key="7">
    <source>
        <dbReference type="EMBL" id="PTF13757.1"/>
    </source>
</evidence>
<evidence type="ECO:0000256" key="2">
    <source>
        <dbReference type="ARBA" id="ARBA00022448"/>
    </source>
</evidence>
<dbReference type="RefSeq" id="WP_103166625.1">
    <property type="nucleotide sequence ID" value="NZ_CP130489.1"/>
</dbReference>
<dbReference type="EMBL" id="PYZI01000008">
    <property type="protein sequence ID" value="PTF13757.1"/>
    <property type="molecule type" value="Genomic_DNA"/>
</dbReference>
<dbReference type="SUPFAM" id="SSF52540">
    <property type="entry name" value="P-loop containing nucleoside triphosphate hydrolases"/>
    <property type="match status" value="1"/>
</dbReference>
<evidence type="ECO:0000256" key="3">
    <source>
        <dbReference type="ARBA" id="ARBA00022741"/>
    </source>
</evidence>
<dbReference type="PROSITE" id="PS00211">
    <property type="entry name" value="ABC_TRANSPORTER_1"/>
    <property type="match status" value="1"/>
</dbReference>
<dbReference type="EMBL" id="PYZH01000006">
    <property type="protein sequence ID" value="PTF16517.1"/>
    <property type="molecule type" value="Genomic_DNA"/>
</dbReference>
<dbReference type="Proteomes" id="UP000242088">
    <property type="component" value="Unassembled WGS sequence"/>
</dbReference>
<dbReference type="GO" id="GO:0016887">
    <property type="term" value="F:ATP hydrolysis activity"/>
    <property type="evidence" value="ECO:0007669"/>
    <property type="project" value="InterPro"/>
</dbReference>
<dbReference type="PANTHER" id="PTHR42734">
    <property type="entry name" value="METAL TRANSPORT SYSTEM ATP-BINDING PROTEIN TM_0124-RELATED"/>
    <property type="match status" value="1"/>
</dbReference>
<dbReference type="EMBL" id="PYZL01000006">
    <property type="protein sequence ID" value="PTE74384.1"/>
    <property type="molecule type" value="Genomic_DNA"/>
</dbReference>
<dbReference type="AlphaFoldDB" id="A0A2K4DMD5"/>
<reference evidence="7" key="3">
    <citation type="submission" date="2018-03" db="EMBL/GenBank/DDBJ databases">
        <authorList>
            <person name="Naushad S."/>
        </authorList>
    </citation>
    <scope>NUCLEOTIDE SEQUENCE</scope>
    <source>
        <strain evidence="7">SNUC 1409</strain>
    </source>
</reference>
<evidence type="ECO:0000313" key="6">
    <source>
        <dbReference type="EMBL" id="PTE74384.1"/>
    </source>
</evidence>
<evidence type="ECO:0000256" key="4">
    <source>
        <dbReference type="ARBA" id="ARBA00022840"/>
    </source>
</evidence>
<evidence type="ECO:0000313" key="10">
    <source>
        <dbReference type="Proteomes" id="UP000242547"/>
    </source>
</evidence>
<keyword evidence="2" id="KW-0813">Transport</keyword>
<sequence length="247" mass="28041">MLSISNVNLYLSHKHVLQDINLSLPIAGEVIGIMGPNGAGKSSLLKSLIGDFNASGEMTLYGKPIHKQLEYITYIPQKAHLDLDFPINVEKVILSGCYKTIGWFKRVDHFSKMKFHQLLKELELDHLQYKQLSELSGGQLQRVLVARALMSDSKVYLLDEPFVGIDFSSESLIMDKIKNLKAQGKLVLIVHHDLSKAESYFDRIILLNRTLRFFGPSTEAMQPSNLNRTFSFNIKPVTNERTEPCYE</sequence>
<reference evidence="9 10" key="1">
    <citation type="journal article" date="2016" name="Front. Microbiol.">
        <title>Comprehensive Phylogenetic Analysis of Bovine Non-aureus Staphylococci Species Based on Whole-Genome Sequencing.</title>
        <authorList>
            <person name="Naushad S."/>
            <person name="Barkema H.W."/>
            <person name="Luby C."/>
            <person name="Condas L.A."/>
            <person name="Nobrega D.B."/>
            <person name="Carson D.A."/>
            <person name="De Buck J."/>
        </authorList>
    </citation>
    <scope>NUCLEOTIDE SEQUENCE [LARGE SCALE GENOMIC DNA]</scope>
    <source>
        <strain evidence="7 9">SNUC 1409</strain>
        <strain evidence="8 11">SNUC 4143</strain>
        <strain evidence="6 10">SNUC 761</strain>
    </source>
</reference>
<gene>
    <name evidence="6" type="ORF">BUY44_01895</name>
    <name evidence="7" type="ORF">BUY47_07930</name>
    <name evidence="8" type="ORF">BUY48_01690</name>
</gene>
<dbReference type="InterPro" id="IPR027417">
    <property type="entry name" value="P-loop_NTPase"/>
</dbReference>
<dbReference type="CDD" id="cd03235">
    <property type="entry name" value="ABC_Metallic_Cations"/>
    <property type="match status" value="1"/>
</dbReference>
<proteinExistence type="inferred from homology"/>
<keyword evidence="3" id="KW-0547">Nucleotide-binding</keyword>
<dbReference type="GeneID" id="48886791"/>
<dbReference type="Pfam" id="PF00005">
    <property type="entry name" value="ABC_tran"/>
    <property type="match status" value="1"/>
</dbReference>
<comment type="caution">
    <text evidence="8">The sequence shown here is derived from an EMBL/GenBank/DDBJ whole genome shotgun (WGS) entry which is preliminary data.</text>
</comment>
<comment type="similarity">
    <text evidence="1">Belongs to the ABC transporter superfamily.</text>
</comment>
<reference evidence="8" key="2">
    <citation type="submission" date="2018-03" db="EMBL/GenBank/DDBJ databases">
        <authorList>
            <person name="Keele B.F."/>
        </authorList>
    </citation>
    <scope>NUCLEOTIDE SEQUENCE</scope>
    <source>
        <strain evidence="8">SNUC 4143</strain>
        <strain evidence="6">SNUC 761</strain>
    </source>
</reference>
<dbReference type="Proteomes" id="UP000243350">
    <property type="component" value="Unassembled WGS sequence"/>
</dbReference>
<dbReference type="InterPro" id="IPR003593">
    <property type="entry name" value="AAA+_ATPase"/>
</dbReference>
<accession>A0A2K4DMD5</accession>
<keyword evidence="9" id="KW-1185">Reference proteome</keyword>
<organism evidence="8 11">
    <name type="scientific">Staphylococcus devriesei</name>
    <dbReference type="NCBI Taxonomy" id="586733"/>
    <lineage>
        <taxon>Bacteria</taxon>
        <taxon>Bacillati</taxon>
        <taxon>Bacillota</taxon>
        <taxon>Bacilli</taxon>
        <taxon>Bacillales</taxon>
        <taxon>Staphylococcaceae</taxon>
        <taxon>Staphylococcus</taxon>
    </lineage>
</organism>
<dbReference type="GO" id="GO:0005524">
    <property type="term" value="F:ATP binding"/>
    <property type="evidence" value="ECO:0007669"/>
    <property type="project" value="UniProtKB-KW"/>
</dbReference>
<evidence type="ECO:0000313" key="9">
    <source>
        <dbReference type="Proteomes" id="UP000242088"/>
    </source>
</evidence>
<dbReference type="InterPro" id="IPR003439">
    <property type="entry name" value="ABC_transporter-like_ATP-bd"/>
</dbReference>
<dbReference type="PANTHER" id="PTHR42734:SF5">
    <property type="entry name" value="IRON TRANSPORT SYSTEM ATP-BINDING PROTEIN HI_0361-RELATED"/>
    <property type="match status" value="1"/>
</dbReference>